<dbReference type="PATRIC" id="fig|45658.7.peg.4229"/>
<dbReference type="EMBL" id="CP016415">
    <property type="protein sequence ID" value="ANU39285.1"/>
    <property type="molecule type" value="Genomic_DNA"/>
</dbReference>
<keyword evidence="3" id="KW-1185">Reference proteome</keyword>
<dbReference type="Gene3D" id="2.20.110.10">
    <property type="entry name" value="Histone H3 K4-specific methyltransferase SET7/9 N-terminal domain"/>
    <property type="match status" value="2"/>
</dbReference>
<dbReference type="Proteomes" id="UP000092528">
    <property type="component" value="Chromosome 2"/>
</dbReference>
<evidence type="ECO:0000256" key="1">
    <source>
        <dbReference type="SAM" id="SignalP"/>
    </source>
</evidence>
<dbReference type="STRING" id="45658.VSVS12_03465"/>
<gene>
    <name evidence="2" type="ORF">VSVS05_04249</name>
</gene>
<keyword evidence="1" id="KW-0732">Signal</keyword>
<proteinExistence type="predicted"/>
<dbReference type="Gene3D" id="3.90.930.1">
    <property type="match status" value="1"/>
</dbReference>
<dbReference type="GO" id="GO:0070828">
    <property type="term" value="P:heterochromatin organization"/>
    <property type="evidence" value="ECO:0007669"/>
    <property type="project" value="TreeGrafter"/>
</dbReference>
<feature type="signal peptide" evidence="1">
    <location>
        <begin position="1"/>
        <end position="32"/>
    </location>
</feature>
<reference evidence="2 3" key="1">
    <citation type="submission" date="2016-07" db="EMBL/GenBank/DDBJ databases">
        <title>Genome sequencing of Vibrio scophthalmi strain VS-05, an isolated from Paralichthys olivaceus.</title>
        <authorList>
            <person name="Han H.-J."/>
        </authorList>
    </citation>
    <scope>NUCLEOTIDE SEQUENCE [LARGE SCALE GENOMIC DNA]</scope>
    <source>
        <strain evidence="2 3">VS-05</strain>
    </source>
</reference>
<evidence type="ECO:0008006" key="4">
    <source>
        <dbReference type="Google" id="ProtNLM"/>
    </source>
</evidence>
<evidence type="ECO:0000313" key="2">
    <source>
        <dbReference type="EMBL" id="ANU39285.1"/>
    </source>
</evidence>
<name>A0A1C7FGS2_9VIBR</name>
<sequence length="331" mass="38262">MTTQPIFQSAKLPQWATRILLAGCLLPLSAYSAQLEFKGTPLLAHEVGASTPYSGTDIQYYYDKDSSELSKQKLSEVSYLNGQKNGQAKYWAYDGSLQILRTFSNDILDGRAVSFYPNVKNSKAWERFYVNGKEEGLSTFWDTFGNKQAEMNMKQGMRHGLMQSWSDSQELTYRGDFNHDKQQGEHWWYYDNGHKQQRAGFNNGQYDGAYQVWYENGTMAVDAFYVKGKLQGEERYWYDNGQPQSVITYQDGVKQGKEQYWYKNGNLMHSTEYQAGLKQGKQETWYEDGQPQSVSHFNHGILDGEELLWTKNGVKTTFEYQQGRVVQFDIP</sequence>
<feature type="chain" id="PRO_5008885686" description="Antitoxin YwqK" evidence="1">
    <location>
        <begin position="33"/>
        <end position="331"/>
    </location>
</feature>
<dbReference type="SUPFAM" id="SSF82185">
    <property type="entry name" value="Histone H3 K4-specific methyltransferase SET7/9 N-terminal domain"/>
    <property type="match status" value="2"/>
</dbReference>
<dbReference type="GeneID" id="96874452"/>
<dbReference type="Pfam" id="PF07661">
    <property type="entry name" value="MORN_2"/>
    <property type="match status" value="4"/>
</dbReference>
<protein>
    <recommendedName>
        <fullName evidence="4">Antitoxin YwqK</fullName>
    </recommendedName>
</protein>
<dbReference type="PANTHER" id="PTHR46820">
    <property type="entry name" value="HISTONE-LYSINE N-METHYLTRANSFERASE SETD7"/>
    <property type="match status" value="1"/>
</dbReference>
<accession>A0A1C7FGS2</accession>
<dbReference type="AlphaFoldDB" id="A0A1C7FGS2"/>
<dbReference type="InterPro" id="IPR011652">
    <property type="entry name" value="MORN_2"/>
</dbReference>
<dbReference type="RefSeq" id="WP_065546769.1">
    <property type="nucleotide sequence ID" value="NZ_CP016415.1"/>
</dbReference>
<dbReference type="GO" id="GO:0003682">
    <property type="term" value="F:chromatin binding"/>
    <property type="evidence" value="ECO:0007669"/>
    <property type="project" value="TreeGrafter"/>
</dbReference>
<evidence type="ECO:0000313" key="3">
    <source>
        <dbReference type="Proteomes" id="UP000092528"/>
    </source>
</evidence>
<dbReference type="GO" id="GO:0005694">
    <property type="term" value="C:chromosome"/>
    <property type="evidence" value="ECO:0007669"/>
    <property type="project" value="TreeGrafter"/>
</dbReference>
<dbReference type="PANTHER" id="PTHR46820:SF1">
    <property type="entry name" value="HISTONE-LYSINE N-METHYLTRANSFERASE SETD7"/>
    <property type="match status" value="1"/>
</dbReference>
<organism evidence="2 3">
    <name type="scientific">Vibrio scophthalmi</name>
    <dbReference type="NCBI Taxonomy" id="45658"/>
    <lineage>
        <taxon>Bacteria</taxon>
        <taxon>Pseudomonadati</taxon>
        <taxon>Pseudomonadota</taxon>
        <taxon>Gammaproteobacteria</taxon>
        <taxon>Vibrionales</taxon>
        <taxon>Vibrionaceae</taxon>
        <taxon>Vibrio</taxon>
    </lineage>
</organism>